<comment type="caution">
    <text evidence="1">The sequence shown here is derived from an EMBL/GenBank/DDBJ whole genome shotgun (WGS) entry which is preliminary data.</text>
</comment>
<evidence type="ECO:0000313" key="1">
    <source>
        <dbReference type="EMBL" id="MBT9145409.1"/>
    </source>
</evidence>
<name>A0A9E2F1G0_PSYF1</name>
<protein>
    <submittedName>
        <fullName evidence="1">Uncharacterized protein</fullName>
    </submittedName>
</protein>
<gene>
    <name evidence="1" type="ORF">DDT42_01280</name>
</gene>
<evidence type="ECO:0000313" key="2">
    <source>
        <dbReference type="Proteomes" id="UP000811545"/>
    </source>
</evidence>
<reference evidence="1 2" key="1">
    <citation type="journal article" date="2021" name="bioRxiv">
        <title>Unique metabolic strategies in Hadean analogues reveal hints for primordial physiology.</title>
        <authorList>
            <person name="Nobu M.K."/>
            <person name="Nakai R."/>
            <person name="Tamazawa S."/>
            <person name="Mori H."/>
            <person name="Toyoda A."/>
            <person name="Ijiri A."/>
            <person name="Suzuki S."/>
            <person name="Kurokawa K."/>
            <person name="Kamagata Y."/>
            <person name="Tamaki H."/>
        </authorList>
    </citation>
    <scope>NUCLEOTIDE SEQUENCE [LARGE SCALE GENOMIC DNA]</scope>
    <source>
        <strain evidence="1">BS525</strain>
    </source>
</reference>
<dbReference type="EMBL" id="QLTW01000089">
    <property type="protein sequence ID" value="MBT9145409.1"/>
    <property type="molecule type" value="Genomic_DNA"/>
</dbReference>
<organism evidence="1 2">
    <name type="scientific">Psychracetigena formicireducens</name>
    <dbReference type="NCBI Taxonomy" id="2986056"/>
    <lineage>
        <taxon>Bacteria</taxon>
        <taxon>Bacillati</taxon>
        <taxon>Candidatus Lithacetigenota</taxon>
        <taxon>Candidatus Psychracetigena</taxon>
    </lineage>
</organism>
<dbReference type="Proteomes" id="UP000811545">
    <property type="component" value="Unassembled WGS sequence"/>
</dbReference>
<accession>A0A9E2F1G0</accession>
<sequence>MIDSTLVTHHASQITHHASRITDWNGWKDTIECLSASERTGD</sequence>
<proteinExistence type="predicted"/>
<dbReference type="AlphaFoldDB" id="A0A9E2F1G0"/>